<keyword evidence="3" id="KW-1185">Reference proteome</keyword>
<dbReference type="PaxDb" id="67767-A0A0J7KCJ3"/>
<accession>A0A0J7KCJ3</accession>
<dbReference type="OrthoDB" id="7554644at2759"/>
<dbReference type="EMBL" id="LBMM01009486">
    <property type="protein sequence ID" value="KMQ88103.1"/>
    <property type="molecule type" value="Genomic_DNA"/>
</dbReference>
<dbReference type="AlphaFoldDB" id="A0A0J7KCJ3"/>
<dbReference type="Proteomes" id="UP000036403">
    <property type="component" value="Unassembled WGS sequence"/>
</dbReference>
<sequence length="115" mass="13093">MQSVKGCKWSNNTIRKALRLKLPCGTSGYQELLAQGIPLPNERTLRRRSENIDFKLGICEQIFDILKQRVSQFTDDREKDCMLAVDEMSIMPGEQIDQSMMSHIGLSTLPDTFGK</sequence>
<organism evidence="2 3">
    <name type="scientific">Lasius niger</name>
    <name type="common">Black garden ant</name>
    <dbReference type="NCBI Taxonomy" id="67767"/>
    <lineage>
        <taxon>Eukaryota</taxon>
        <taxon>Metazoa</taxon>
        <taxon>Ecdysozoa</taxon>
        <taxon>Arthropoda</taxon>
        <taxon>Hexapoda</taxon>
        <taxon>Insecta</taxon>
        <taxon>Pterygota</taxon>
        <taxon>Neoptera</taxon>
        <taxon>Endopterygota</taxon>
        <taxon>Hymenoptera</taxon>
        <taxon>Apocrita</taxon>
        <taxon>Aculeata</taxon>
        <taxon>Formicoidea</taxon>
        <taxon>Formicidae</taxon>
        <taxon>Formicinae</taxon>
        <taxon>Lasius</taxon>
        <taxon>Lasius</taxon>
    </lineage>
</organism>
<dbReference type="STRING" id="67767.A0A0J7KCJ3"/>
<dbReference type="Pfam" id="PF21787">
    <property type="entry name" value="TNP-like_RNaseH_N"/>
    <property type="match status" value="1"/>
</dbReference>
<reference evidence="2 3" key="1">
    <citation type="submission" date="2015-04" db="EMBL/GenBank/DDBJ databases">
        <title>Lasius niger genome sequencing.</title>
        <authorList>
            <person name="Konorov E.A."/>
            <person name="Nikitin M.A."/>
            <person name="Kirill M.V."/>
            <person name="Chang P."/>
        </authorList>
    </citation>
    <scope>NUCLEOTIDE SEQUENCE [LARGE SCALE GENOMIC DNA]</scope>
    <source>
        <tissue evidence="2">Whole</tissue>
    </source>
</reference>
<name>A0A0J7KCJ3_LASNI</name>
<evidence type="ECO:0000259" key="1">
    <source>
        <dbReference type="Pfam" id="PF21787"/>
    </source>
</evidence>
<dbReference type="InterPro" id="IPR048365">
    <property type="entry name" value="TNP-like_RNaseH_N"/>
</dbReference>
<feature type="domain" description="Transposable element P transposase-like RNase H" evidence="1">
    <location>
        <begin position="55"/>
        <end position="107"/>
    </location>
</feature>
<evidence type="ECO:0000313" key="3">
    <source>
        <dbReference type="Proteomes" id="UP000036403"/>
    </source>
</evidence>
<protein>
    <submittedName>
        <fullName evidence="2">Vam6 vps39-like protein</fullName>
    </submittedName>
</protein>
<proteinExistence type="predicted"/>
<evidence type="ECO:0000313" key="2">
    <source>
        <dbReference type="EMBL" id="KMQ88103.1"/>
    </source>
</evidence>
<gene>
    <name evidence="2" type="ORF">RF55_12466</name>
</gene>
<comment type="caution">
    <text evidence="2">The sequence shown here is derived from an EMBL/GenBank/DDBJ whole genome shotgun (WGS) entry which is preliminary data.</text>
</comment>